<dbReference type="GO" id="GO:0016652">
    <property type="term" value="F:oxidoreductase activity, acting on NAD(P)H as acceptor"/>
    <property type="evidence" value="ECO:0007669"/>
    <property type="project" value="UniProtKB-UniRule"/>
</dbReference>
<comment type="cofactor">
    <cofactor evidence="6">
        <name>FMN</name>
        <dbReference type="ChEBI" id="CHEBI:58210"/>
    </cofactor>
    <text evidence="6">Binds 1 FMN per subunit.</text>
</comment>
<comment type="caution">
    <text evidence="6">Lacks conserved residue(s) required for the propagation of feature annotation.</text>
</comment>
<comment type="subunit">
    <text evidence="6">Homodimer.</text>
</comment>
<dbReference type="GO" id="GO:0010181">
    <property type="term" value="F:FMN binding"/>
    <property type="evidence" value="ECO:0007669"/>
    <property type="project" value="UniProtKB-UniRule"/>
</dbReference>
<dbReference type="EC" id="1.6.5.-" evidence="6"/>
<evidence type="ECO:0000313" key="8">
    <source>
        <dbReference type="EMBL" id="GGE06645.1"/>
    </source>
</evidence>
<name>A0A8J2VD90_9BACL</name>
<comment type="catalytic activity">
    <reaction evidence="5">
        <text>N,N-dimethyl-1,4-phenylenediamine + anthranilate + 2 NAD(+) = 2-(4-dimethylaminophenyl)diazenylbenzoate + 2 NADH + 2 H(+)</text>
        <dbReference type="Rhea" id="RHEA:55872"/>
        <dbReference type="ChEBI" id="CHEBI:15378"/>
        <dbReference type="ChEBI" id="CHEBI:15783"/>
        <dbReference type="ChEBI" id="CHEBI:16567"/>
        <dbReference type="ChEBI" id="CHEBI:57540"/>
        <dbReference type="ChEBI" id="CHEBI:57945"/>
        <dbReference type="ChEBI" id="CHEBI:71579"/>
        <dbReference type="EC" id="1.7.1.17"/>
    </reaction>
    <physiologicalReaction direction="right-to-left" evidence="5">
        <dbReference type="Rhea" id="RHEA:55874"/>
    </physiologicalReaction>
</comment>
<evidence type="ECO:0000256" key="2">
    <source>
        <dbReference type="ARBA" id="ARBA00022643"/>
    </source>
</evidence>
<evidence type="ECO:0000256" key="5">
    <source>
        <dbReference type="ARBA" id="ARBA00048542"/>
    </source>
</evidence>
<dbReference type="RefSeq" id="WP_188646332.1">
    <property type="nucleotide sequence ID" value="NZ_BMHQ01000002.1"/>
</dbReference>
<feature type="binding site" evidence="6">
    <location>
        <begin position="17"/>
        <end position="19"/>
    </location>
    <ligand>
        <name>FMN</name>
        <dbReference type="ChEBI" id="CHEBI:58210"/>
    </ligand>
</feature>
<keyword evidence="9" id="KW-1185">Reference proteome</keyword>
<dbReference type="AlphaFoldDB" id="A0A8J2VD90"/>
<dbReference type="NCBIfam" id="NF010075">
    <property type="entry name" value="PRK13556.1"/>
    <property type="match status" value="1"/>
</dbReference>
<dbReference type="InterPro" id="IPR003680">
    <property type="entry name" value="Flavodoxin_fold"/>
</dbReference>
<dbReference type="Proteomes" id="UP000625210">
    <property type="component" value="Unassembled WGS sequence"/>
</dbReference>
<dbReference type="SUPFAM" id="SSF52218">
    <property type="entry name" value="Flavoproteins"/>
    <property type="match status" value="1"/>
</dbReference>
<feature type="domain" description="Flavodoxin-like fold" evidence="7">
    <location>
        <begin position="3"/>
        <end position="206"/>
    </location>
</feature>
<dbReference type="PANTHER" id="PTHR43741:SF7">
    <property type="entry name" value="FMN-DEPENDENT NADH:QUINONE OXIDOREDUCTASE"/>
    <property type="match status" value="1"/>
</dbReference>
<dbReference type="Pfam" id="PF02525">
    <property type="entry name" value="Flavodoxin_2"/>
    <property type="match status" value="1"/>
</dbReference>
<dbReference type="PANTHER" id="PTHR43741">
    <property type="entry name" value="FMN-DEPENDENT NADH-AZOREDUCTASE 1"/>
    <property type="match status" value="1"/>
</dbReference>
<dbReference type="InterPro" id="IPR029039">
    <property type="entry name" value="Flavoprotein-like_sf"/>
</dbReference>
<dbReference type="HAMAP" id="MF_01216">
    <property type="entry name" value="Azoreductase_type1"/>
    <property type="match status" value="1"/>
</dbReference>
<feature type="binding site" evidence="6">
    <location>
        <begin position="102"/>
        <end position="105"/>
    </location>
    <ligand>
        <name>FMN</name>
        <dbReference type="ChEBI" id="CHEBI:58210"/>
    </ligand>
</feature>
<comment type="catalytic activity">
    <reaction evidence="6">
        <text>2 a quinone + NADH + H(+) = 2 a 1,4-benzosemiquinone + NAD(+)</text>
        <dbReference type="Rhea" id="RHEA:65952"/>
        <dbReference type="ChEBI" id="CHEBI:15378"/>
        <dbReference type="ChEBI" id="CHEBI:57540"/>
        <dbReference type="ChEBI" id="CHEBI:57945"/>
        <dbReference type="ChEBI" id="CHEBI:132124"/>
        <dbReference type="ChEBI" id="CHEBI:134225"/>
    </reaction>
</comment>
<keyword evidence="4 6" id="KW-0520">NAD</keyword>
<dbReference type="Gene3D" id="3.40.50.360">
    <property type="match status" value="1"/>
</dbReference>
<evidence type="ECO:0000259" key="7">
    <source>
        <dbReference type="Pfam" id="PF02525"/>
    </source>
</evidence>
<dbReference type="GO" id="GO:0009055">
    <property type="term" value="F:electron transfer activity"/>
    <property type="evidence" value="ECO:0007669"/>
    <property type="project" value="UniProtKB-UniRule"/>
</dbReference>
<dbReference type="EMBL" id="BMHQ01000002">
    <property type="protein sequence ID" value="GGE06645.1"/>
    <property type="molecule type" value="Genomic_DNA"/>
</dbReference>
<evidence type="ECO:0000256" key="3">
    <source>
        <dbReference type="ARBA" id="ARBA00023002"/>
    </source>
</evidence>
<gene>
    <name evidence="8" type="primary">azoR2</name>
    <name evidence="6" type="synonym">azoR</name>
    <name evidence="8" type="ORF">GCM10011571_04750</name>
</gene>
<evidence type="ECO:0000256" key="6">
    <source>
        <dbReference type="HAMAP-Rule" id="MF_01216"/>
    </source>
</evidence>
<dbReference type="EC" id="1.7.1.17" evidence="6"/>
<comment type="function">
    <text evidence="6">Quinone reductase that provides resistance to thiol-specific stress caused by electrophilic quinones.</text>
</comment>
<evidence type="ECO:0000313" key="9">
    <source>
        <dbReference type="Proteomes" id="UP000625210"/>
    </source>
</evidence>
<keyword evidence="3 6" id="KW-0560">Oxidoreductase</keyword>
<comment type="similarity">
    <text evidence="6">Belongs to the azoreductase type 1 family.</text>
</comment>
<proteinExistence type="inferred from homology"/>
<accession>A0A8J2VD90</accession>
<reference evidence="8" key="2">
    <citation type="submission" date="2020-09" db="EMBL/GenBank/DDBJ databases">
        <authorList>
            <person name="Sun Q."/>
            <person name="Zhou Y."/>
        </authorList>
    </citation>
    <scope>NUCLEOTIDE SEQUENCE</scope>
    <source>
        <strain evidence="8">CGMCC 1.15179</strain>
    </source>
</reference>
<evidence type="ECO:0000256" key="1">
    <source>
        <dbReference type="ARBA" id="ARBA00022630"/>
    </source>
</evidence>
<comment type="caution">
    <text evidence="8">The sequence shown here is derived from an EMBL/GenBank/DDBJ whole genome shotgun (WGS) entry which is preliminary data.</text>
</comment>
<dbReference type="InterPro" id="IPR023048">
    <property type="entry name" value="NADH:quinone_OxRdtase_FMN_depd"/>
</dbReference>
<keyword evidence="1 6" id="KW-0285">Flavoprotein</keyword>
<evidence type="ECO:0000256" key="4">
    <source>
        <dbReference type="ARBA" id="ARBA00023027"/>
    </source>
</evidence>
<comment type="function">
    <text evidence="6">Also exhibits azoreductase activity. Catalyzes the reductive cleavage of the azo bond in aromatic azo compounds to the corresponding amines.</text>
</comment>
<keyword evidence="2 6" id="KW-0288">FMN</keyword>
<reference evidence="8" key="1">
    <citation type="journal article" date="2014" name="Int. J. Syst. Evol. Microbiol.">
        <title>Complete genome sequence of Corynebacterium casei LMG S-19264T (=DSM 44701T), isolated from a smear-ripened cheese.</title>
        <authorList>
            <consortium name="US DOE Joint Genome Institute (JGI-PGF)"/>
            <person name="Walter F."/>
            <person name="Albersmeier A."/>
            <person name="Kalinowski J."/>
            <person name="Ruckert C."/>
        </authorList>
    </citation>
    <scope>NUCLEOTIDE SEQUENCE</scope>
    <source>
        <strain evidence="8">CGMCC 1.15179</strain>
    </source>
</reference>
<dbReference type="InterPro" id="IPR050104">
    <property type="entry name" value="FMN-dep_NADH:Q_OxRdtase_AzoR1"/>
</dbReference>
<protein>
    <recommendedName>
        <fullName evidence="6">FMN dependent NADH:quinone oxidoreductase</fullName>
        <ecNumber evidence="6">1.6.5.-</ecNumber>
    </recommendedName>
    <alternativeName>
        <fullName evidence="6">Azo-dye reductase</fullName>
    </alternativeName>
    <alternativeName>
        <fullName evidence="6">FMN-dependent NADH-azo compound oxidoreductase</fullName>
    </alternativeName>
    <alternativeName>
        <fullName evidence="6">FMN-dependent NADH-azoreductase</fullName>
        <ecNumber evidence="6">1.7.1.17</ecNumber>
    </alternativeName>
</protein>
<dbReference type="GO" id="GO:0016655">
    <property type="term" value="F:oxidoreductase activity, acting on NAD(P)H, quinone or similar compound as acceptor"/>
    <property type="evidence" value="ECO:0007669"/>
    <property type="project" value="InterPro"/>
</dbReference>
<organism evidence="8 9">
    <name type="scientific">Marinithermofilum abyssi</name>
    <dbReference type="NCBI Taxonomy" id="1571185"/>
    <lineage>
        <taxon>Bacteria</taxon>
        <taxon>Bacillati</taxon>
        <taxon>Bacillota</taxon>
        <taxon>Bacilli</taxon>
        <taxon>Bacillales</taxon>
        <taxon>Thermoactinomycetaceae</taxon>
        <taxon>Marinithermofilum</taxon>
    </lineage>
</organism>
<sequence>MAKVLYITANPKTEDQSYSLSIGKAFIDAYRQANPQDEIIELNLYQTDIPYIDTDVFSGWGKLQQGTAFDQLSADEKKKVSAIERLTEQFIDADKYVFVTPMWNFSIPPKMKAYIDTICIAGKTFKYTEEGPVGLMTGKKAVHIQARGGIYSEGPAKEMEFGDRYIRTVLNFIGITDVESIIAEGMNQMPDQAENIKAKAMERAREAAKRFAREETTANA</sequence>